<accession>A0ABX1EVV4</accession>
<feature type="region of interest" description="Disordered" evidence="1">
    <location>
        <begin position="29"/>
        <end position="51"/>
    </location>
</feature>
<evidence type="ECO:0000313" key="4">
    <source>
        <dbReference type="EMBL" id="NKE43370.1"/>
    </source>
</evidence>
<protein>
    <submittedName>
        <fullName evidence="4">DUF3380 domain-containing protein</fullName>
    </submittedName>
</protein>
<dbReference type="Proteomes" id="UP000765160">
    <property type="component" value="Unassembled WGS sequence"/>
</dbReference>
<proteinExistence type="predicted"/>
<evidence type="ECO:0000313" key="5">
    <source>
        <dbReference type="Proteomes" id="UP000765160"/>
    </source>
</evidence>
<dbReference type="Pfam" id="PF01471">
    <property type="entry name" value="PG_binding_1"/>
    <property type="match status" value="1"/>
</dbReference>
<feature type="domain" description="N-acetylmuramidase" evidence="3">
    <location>
        <begin position="89"/>
        <end position="254"/>
    </location>
</feature>
<dbReference type="SUPFAM" id="SSF47090">
    <property type="entry name" value="PGBD-like"/>
    <property type="match status" value="1"/>
</dbReference>
<dbReference type="EMBL" id="JAAVTX010000001">
    <property type="protein sequence ID" value="NKE43370.1"/>
    <property type="molecule type" value="Genomic_DNA"/>
</dbReference>
<organism evidence="4 5">
    <name type="scientific">Falsiroseomonas frigidaquae</name>
    <dbReference type="NCBI Taxonomy" id="487318"/>
    <lineage>
        <taxon>Bacteria</taxon>
        <taxon>Pseudomonadati</taxon>
        <taxon>Pseudomonadota</taxon>
        <taxon>Alphaproteobacteria</taxon>
        <taxon>Acetobacterales</taxon>
        <taxon>Roseomonadaceae</taxon>
        <taxon>Falsiroseomonas</taxon>
    </lineage>
</organism>
<dbReference type="InterPro" id="IPR002477">
    <property type="entry name" value="Peptidoglycan-bd-like"/>
</dbReference>
<reference evidence="4 5" key="1">
    <citation type="submission" date="2020-03" db="EMBL/GenBank/DDBJ databases">
        <title>Roseomonas selenitidurans sp. nov. isolated from soil.</title>
        <authorList>
            <person name="Liu H."/>
        </authorList>
    </citation>
    <scope>NUCLEOTIDE SEQUENCE [LARGE SCALE GENOMIC DNA]</scope>
    <source>
        <strain evidence="4 5">JCM 15073</strain>
    </source>
</reference>
<evidence type="ECO:0000259" key="2">
    <source>
        <dbReference type="Pfam" id="PF01471"/>
    </source>
</evidence>
<dbReference type="InterPro" id="IPR036365">
    <property type="entry name" value="PGBD-like_sf"/>
</dbReference>
<comment type="caution">
    <text evidence="4">The sequence shown here is derived from an EMBL/GenBank/DDBJ whole genome shotgun (WGS) entry which is preliminary data.</text>
</comment>
<feature type="domain" description="Peptidoglycan binding-like" evidence="2">
    <location>
        <begin position="276"/>
        <end position="329"/>
    </location>
</feature>
<name>A0ABX1EVV4_9PROT</name>
<sequence>MNPVLRLFTWWASRRKAAAPAVRTAAPIASAPAPAPPAAAPPRAVEDHPGGTLGYLAEALNAPAPAAPRGKSLGPDDLARAAAALGDSVAAVQAVLTVETGGAGGFLTDGRPRILFEAHLFSRATGRHWDASHPKISAQPWDRRLYAGGAGEWPRLKAAAALNRPAALSSASWGLAQILGSNHRAAGHATVEGYAAAMQESEGRQLDALVSFLRAEGLDRLLRARDWTGFARRYNGPGYVANAYDQKLAAAYADAAGLAPLARPISSMLRIGHRGGVVLRVQQALNQVGASLQADGVFGRVTEIAVQQFQDARGLAPDGVVGPATARALGL</sequence>
<dbReference type="Gene3D" id="1.10.101.10">
    <property type="entry name" value="PGBD-like superfamily/PGBD"/>
    <property type="match status" value="1"/>
</dbReference>
<dbReference type="RefSeq" id="WP_168046308.1">
    <property type="nucleotide sequence ID" value="NZ_JAATJR010000001.1"/>
</dbReference>
<evidence type="ECO:0000256" key="1">
    <source>
        <dbReference type="SAM" id="MobiDB-lite"/>
    </source>
</evidence>
<dbReference type="Pfam" id="PF11860">
    <property type="entry name" value="Muramidase"/>
    <property type="match status" value="1"/>
</dbReference>
<gene>
    <name evidence="4" type="ORF">HB662_01170</name>
</gene>
<dbReference type="InterPro" id="IPR036366">
    <property type="entry name" value="PGBDSf"/>
</dbReference>
<dbReference type="InterPro" id="IPR024408">
    <property type="entry name" value="Muramidase"/>
</dbReference>
<evidence type="ECO:0000259" key="3">
    <source>
        <dbReference type="Pfam" id="PF11860"/>
    </source>
</evidence>
<keyword evidence="5" id="KW-1185">Reference proteome</keyword>